<keyword evidence="3 7" id="KW-0812">Transmembrane</keyword>
<name>A0A814CMN6_ADIRI</name>
<feature type="transmembrane region" description="Helical" evidence="7">
    <location>
        <begin position="237"/>
        <end position="258"/>
    </location>
</feature>
<dbReference type="EMBL" id="CAJNOJ010000044">
    <property type="protein sequence ID" value="CAF0942903.1"/>
    <property type="molecule type" value="Genomic_DNA"/>
</dbReference>
<feature type="transmembrane region" description="Helical" evidence="7">
    <location>
        <begin position="498"/>
        <end position="522"/>
    </location>
</feature>
<feature type="domain" description="Phosphatidic acid phosphatase type 2/haloperoxidase" evidence="8">
    <location>
        <begin position="509"/>
        <end position="660"/>
    </location>
</feature>
<feature type="transmembrane region" description="Helical" evidence="7">
    <location>
        <begin position="614"/>
        <end position="633"/>
    </location>
</feature>
<feature type="transmembrane region" description="Helical" evidence="7">
    <location>
        <begin position="265"/>
        <end position="286"/>
    </location>
</feature>
<comment type="similarity">
    <text evidence="2">Belongs to the PA-phosphatase related phosphoesterase family.</text>
</comment>
<feature type="transmembrane region" description="Helical" evidence="7">
    <location>
        <begin position="56"/>
        <end position="80"/>
    </location>
</feature>
<evidence type="ECO:0000259" key="8">
    <source>
        <dbReference type="SMART" id="SM00014"/>
    </source>
</evidence>
<dbReference type="OrthoDB" id="8907274at2759"/>
<feature type="transmembrane region" description="Helical" evidence="7">
    <location>
        <begin position="400"/>
        <end position="421"/>
    </location>
</feature>
<dbReference type="InterPro" id="IPR043216">
    <property type="entry name" value="PAP-like"/>
</dbReference>
<dbReference type="InterPro" id="IPR000326">
    <property type="entry name" value="PAP2/HPO"/>
</dbReference>
<reference evidence="9" key="1">
    <citation type="submission" date="2021-02" db="EMBL/GenBank/DDBJ databases">
        <authorList>
            <person name="Nowell W R."/>
        </authorList>
    </citation>
    <scope>NUCLEOTIDE SEQUENCE</scope>
</reference>
<gene>
    <name evidence="9" type="ORF">EDS130_LOCUS11920</name>
</gene>
<dbReference type="CDD" id="cd03384">
    <property type="entry name" value="PAP2_wunen"/>
    <property type="match status" value="1"/>
</dbReference>
<dbReference type="Gene3D" id="1.20.144.10">
    <property type="entry name" value="Phosphatidic acid phosphatase type 2/haloperoxidase"/>
    <property type="match status" value="2"/>
</dbReference>
<protein>
    <recommendedName>
        <fullName evidence="8">Phosphatidic acid phosphatase type 2/haloperoxidase domain-containing protein</fullName>
    </recommendedName>
</protein>
<evidence type="ECO:0000256" key="7">
    <source>
        <dbReference type="SAM" id="Phobius"/>
    </source>
</evidence>
<proteinExistence type="inferred from homology"/>
<dbReference type="PANTHER" id="PTHR10165:SF103">
    <property type="entry name" value="PHOSPHOLIPID PHOSPHATASE HOMOLOG 1.2 HOMOLOG"/>
    <property type="match status" value="1"/>
</dbReference>
<evidence type="ECO:0000256" key="1">
    <source>
        <dbReference type="ARBA" id="ARBA00004141"/>
    </source>
</evidence>
<accession>A0A814CMN6</accession>
<feature type="transmembrane region" description="Helical" evidence="7">
    <location>
        <begin position="452"/>
        <end position="477"/>
    </location>
</feature>
<dbReference type="SMART" id="SM00014">
    <property type="entry name" value="acidPPc"/>
    <property type="match status" value="2"/>
</dbReference>
<evidence type="ECO:0000313" key="10">
    <source>
        <dbReference type="Proteomes" id="UP000663852"/>
    </source>
</evidence>
<feature type="transmembrane region" description="Helical" evidence="7">
    <location>
        <begin position="645"/>
        <end position="664"/>
    </location>
</feature>
<comment type="caution">
    <text evidence="9">The sequence shown here is derived from an EMBL/GenBank/DDBJ whole genome shotgun (WGS) entry which is preliminary data.</text>
</comment>
<dbReference type="PANTHER" id="PTHR10165">
    <property type="entry name" value="LIPID PHOSPHATE PHOSPHATASE"/>
    <property type="match status" value="1"/>
</dbReference>
<dbReference type="GO" id="GO:0005886">
    <property type="term" value="C:plasma membrane"/>
    <property type="evidence" value="ECO:0007669"/>
    <property type="project" value="TreeGrafter"/>
</dbReference>
<organism evidence="9 10">
    <name type="scientific">Adineta ricciae</name>
    <name type="common">Rotifer</name>
    <dbReference type="NCBI Taxonomy" id="249248"/>
    <lineage>
        <taxon>Eukaryota</taxon>
        <taxon>Metazoa</taxon>
        <taxon>Spiralia</taxon>
        <taxon>Gnathifera</taxon>
        <taxon>Rotifera</taxon>
        <taxon>Eurotatoria</taxon>
        <taxon>Bdelloidea</taxon>
        <taxon>Adinetida</taxon>
        <taxon>Adinetidae</taxon>
        <taxon>Adineta</taxon>
    </lineage>
</organism>
<evidence type="ECO:0000256" key="5">
    <source>
        <dbReference type="ARBA" id="ARBA00023136"/>
    </source>
</evidence>
<comment type="subcellular location">
    <subcellularLocation>
        <location evidence="1">Membrane</location>
        <topology evidence="1">Multi-pass membrane protein</topology>
    </subcellularLocation>
</comment>
<evidence type="ECO:0000256" key="2">
    <source>
        <dbReference type="ARBA" id="ARBA00008816"/>
    </source>
</evidence>
<feature type="transmembrane region" description="Helical" evidence="7">
    <location>
        <begin position="590"/>
        <end position="607"/>
    </location>
</feature>
<evidence type="ECO:0000256" key="6">
    <source>
        <dbReference type="SAM" id="MobiDB-lite"/>
    </source>
</evidence>
<feature type="transmembrane region" description="Helical" evidence="7">
    <location>
        <begin position="100"/>
        <end position="119"/>
    </location>
</feature>
<dbReference type="GO" id="GO:0006644">
    <property type="term" value="P:phospholipid metabolic process"/>
    <property type="evidence" value="ECO:0007669"/>
    <property type="project" value="InterPro"/>
</dbReference>
<feature type="transmembrane region" description="Helical" evidence="7">
    <location>
        <begin position="156"/>
        <end position="175"/>
    </location>
</feature>
<feature type="region of interest" description="Disordered" evidence="6">
    <location>
        <begin position="354"/>
        <end position="380"/>
    </location>
</feature>
<evidence type="ECO:0000256" key="4">
    <source>
        <dbReference type="ARBA" id="ARBA00022989"/>
    </source>
</evidence>
<keyword evidence="5 7" id="KW-0472">Membrane</keyword>
<keyword evidence="4 7" id="KW-1133">Transmembrane helix</keyword>
<evidence type="ECO:0000313" key="9">
    <source>
        <dbReference type="EMBL" id="CAF0942903.1"/>
    </source>
</evidence>
<dbReference type="GO" id="GO:0046839">
    <property type="term" value="P:phospholipid dephosphorylation"/>
    <property type="evidence" value="ECO:0007669"/>
    <property type="project" value="TreeGrafter"/>
</dbReference>
<feature type="transmembrane region" description="Helical" evidence="7">
    <location>
        <begin position="298"/>
        <end position="317"/>
    </location>
</feature>
<dbReference type="GO" id="GO:0008195">
    <property type="term" value="F:phosphatidate phosphatase activity"/>
    <property type="evidence" value="ECO:0007669"/>
    <property type="project" value="TreeGrafter"/>
</dbReference>
<dbReference type="Proteomes" id="UP000663852">
    <property type="component" value="Unassembled WGS sequence"/>
</dbReference>
<dbReference type="GO" id="GO:0007165">
    <property type="term" value="P:signal transduction"/>
    <property type="evidence" value="ECO:0007669"/>
    <property type="project" value="TreeGrafter"/>
</dbReference>
<feature type="domain" description="Phosphatidic acid phosphatase type 2/haloperoxidase" evidence="8">
    <location>
        <begin position="161"/>
        <end position="313"/>
    </location>
</feature>
<feature type="compositionally biased region" description="Basic and acidic residues" evidence="6">
    <location>
        <begin position="358"/>
        <end position="378"/>
    </location>
</feature>
<dbReference type="AlphaFoldDB" id="A0A814CMN6"/>
<dbReference type="SUPFAM" id="SSF48317">
    <property type="entry name" value="Acid phosphatase/Vanadium-dependent haloperoxidase"/>
    <property type="match status" value="2"/>
</dbReference>
<dbReference type="InterPro" id="IPR036938">
    <property type="entry name" value="PAP2/HPO_sf"/>
</dbReference>
<sequence>MRQIFGKEHQNEIYPIGIEEQSTTSMKIGNPSASASVVIEPLATDQYHHKETIWRVLLDAISLIILLVVTVISHYVAIPFTRGFFCSDTSIKYPYKDNTIPTYAAVILSIGVPIVWMWATEFCKRFYFARYPKTVFTTRLELCSSKSISISPFVRNLYMLTVIFAYGYLSTWVLTEVAKNFVGELRPHFLAVCRPSFDCSALTSAQFASFNSYLLTDQNFTCTNDDSAAVREARRSFFSGHTAPLFFGFGFLVMYIHVSWSWRHLGIVGHLFQVGLAILGCYIGYTRISDFHHHWHDVFVGGIVGSLIAFVTFKFILNWRHYDPRFLPYTAMAESDSDTTLGLEQNRSCRQRQSSTELKQKMKSDSSRQYRYDDDSPEAKWSATPNVAVRSRAPIIQPVSALKLVFDGLSLVIVLLTWLMFKYFVKPVRRAFLCSDLSLYHPPPEKKVFPTWLLFVCAIIVPLIIIILSEGIRWFYLFRKKAAKVVYKIQVRTKVYDIPEWVGNLYIIVGVFIFANCANSFLTNVGKVTVGRLRPHFIPSCFNKFSYKDFCGDPNEWIVNYTCLGESSDLVKEKDGAHDIRQSFPSGHSSSAFCGLIFLALYIHRVWNYRNIGLLPYVMEMLCFALAAYIGITRITDNRHHATDVLSGAILGTVVAVIAFRYMVKSFKRSVLSDLGSGSVD</sequence>
<evidence type="ECO:0000256" key="3">
    <source>
        <dbReference type="ARBA" id="ARBA00022692"/>
    </source>
</evidence>
<dbReference type="Pfam" id="PF01569">
    <property type="entry name" value="PAP2"/>
    <property type="match status" value="2"/>
</dbReference>